<dbReference type="GO" id="GO:0003677">
    <property type="term" value="F:DNA binding"/>
    <property type="evidence" value="ECO:0007669"/>
    <property type="project" value="UniProtKB-KW"/>
</dbReference>
<dbReference type="CDD" id="cd00093">
    <property type="entry name" value="HTH_XRE"/>
    <property type="match status" value="1"/>
</dbReference>
<dbReference type="InterPro" id="IPR010982">
    <property type="entry name" value="Lambda_DNA-bd_dom_sf"/>
</dbReference>
<name>A0A1H3IZV8_EUBBA</name>
<sequence length="126" mass="14419">MKNDTFGKRFRALRTQKGLTQEKIADIFYLNTSSISKYEKDKSMPEIALLIQIADFFGVSVDYLLCRTTCPLLLRPDNGASLIDGNGSPHLLDPQAFETLLSYLRLPEDVQMEISDFISFKEKQRH</sequence>
<dbReference type="OrthoDB" id="1766270at2"/>
<organism evidence="3 4">
    <name type="scientific">Eubacterium barkeri</name>
    <name type="common">Clostridium barkeri</name>
    <dbReference type="NCBI Taxonomy" id="1528"/>
    <lineage>
        <taxon>Bacteria</taxon>
        <taxon>Bacillati</taxon>
        <taxon>Bacillota</taxon>
        <taxon>Clostridia</taxon>
        <taxon>Eubacteriales</taxon>
        <taxon>Eubacteriaceae</taxon>
        <taxon>Eubacterium</taxon>
    </lineage>
</organism>
<dbReference type="RefSeq" id="WP_090246836.1">
    <property type="nucleotide sequence ID" value="NZ_FNOU01000026.1"/>
</dbReference>
<protein>
    <submittedName>
        <fullName evidence="3">Helix-turn-helix domain-containing protein</fullName>
    </submittedName>
</protein>
<dbReference type="Gene3D" id="1.10.260.40">
    <property type="entry name" value="lambda repressor-like DNA-binding domains"/>
    <property type="match status" value="1"/>
</dbReference>
<dbReference type="SMART" id="SM00530">
    <property type="entry name" value="HTH_XRE"/>
    <property type="match status" value="1"/>
</dbReference>
<dbReference type="PANTHER" id="PTHR46558">
    <property type="entry name" value="TRACRIPTIONAL REGULATORY PROTEIN-RELATED-RELATED"/>
    <property type="match status" value="1"/>
</dbReference>
<dbReference type="Pfam" id="PF01381">
    <property type="entry name" value="HTH_3"/>
    <property type="match status" value="1"/>
</dbReference>
<dbReference type="PROSITE" id="PS50943">
    <property type="entry name" value="HTH_CROC1"/>
    <property type="match status" value="1"/>
</dbReference>
<evidence type="ECO:0000256" key="1">
    <source>
        <dbReference type="ARBA" id="ARBA00023125"/>
    </source>
</evidence>
<evidence type="ECO:0000313" key="4">
    <source>
        <dbReference type="Proteomes" id="UP000199652"/>
    </source>
</evidence>
<accession>A0A1H3IZV8</accession>
<gene>
    <name evidence="3" type="ORF">SAMN04488579_12621</name>
</gene>
<dbReference type="InterPro" id="IPR001387">
    <property type="entry name" value="Cro/C1-type_HTH"/>
</dbReference>
<dbReference type="Proteomes" id="UP000199652">
    <property type="component" value="Unassembled WGS sequence"/>
</dbReference>
<keyword evidence="1" id="KW-0238">DNA-binding</keyword>
<feature type="domain" description="HTH cro/C1-type" evidence="2">
    <location>
        <begin position="10"/>
        <end position="64"/>
    </location>
</feature>
<keyword evidence="4" id="KW-1185">Reference proteome</keyword>
<reference evidence="4" key="1">
    <citation type="submission" date="2016-10" db="EMBL/GenBank/DDBJ databases">
        <authorList>
            <person name="Varghese N."/>
            <person name="Submissions S."/>
        </authorList>
    </citation>
    <scope>NUCLEOTIDE SEQUENCE [LARGE SCALE GENOMIC DNA]</scope>
    <source>
        <strain evidence="4">VPI 5359</strain>
    </source>
</reference>
<dbReference type="STRING" id="1528.SAMN04488579_12621"/>
<proteinExistence type="predicted"/>
<dbReference type="AlphaFoldDB" id="A0A1H3IZV8"/>
<evidence type="ECO:0000259" key="2">
    <source>
        <dbReference type="PROSITE" id="PS50943"/>
    </source>
</evidence>
<dbReference type="SUPFAM" id="SSF47413">
    <property type="entry name" value="lambda repressor-like DNA-binding domains"/>
    <property type="match status" value="1"/>
</dbReference>
<dbReference type="PANTHER" id="PTHR46558:SF11">
    <property type="entry name" value="HTH-TYPE TRANSCRIPTIONAL REGULATOR XRE"/>
    <property type="match status" value="1"/>
</dbReference>
<evidence type="ECO:0000313" key="3">
    <source>
        <dbReference type="EMBL" id="SDY33240.1"/>
    </source>
</evidence>
<dbReference type="EMBL" id="FNOU01000026">
    <property type="protein sequence ID" value="SDY33240.1"/>
    <property type="molecule type" value="Genomic_DNA"/>
</dbReference>